<evidence type="ECO:0000313" key="2">
    <source>
        <dbReference type="EMBL" id="OYO08708.1"/>
    </source>
</evidence>
<organism evidence="2 3">
    <name type="scientific">Enemella evansiae</name>
    <dbReference type="NCBI Taxonomy" id="2016499"/>
    <lineage>
        <taxon>Bacteria</taxon>
        <taxon>Bacillati</taxon>
        <taxon>Actinomycetota</taxon>
        <taxon>Actinomycetes</taxon>
        <taxon>Propionibacteriales</taxon>
        <taxon>Propionibacteriaceae</taxon>
        <taxon>Enemella</taxon>
    </lineage>
</organism>
<comment type="caution">
    <text evidence="2">The sequence shown here is derived from an EMBL/GenBank/DDBJ whole genome shotgun (WGS) entry which is preliminary data.</text>
</comment>
<feature type="transmembrane region" description="Helical" evidence="1">
    <location>
        <begin position="48"/>
        <end position="73"/>
    </location>
</feature>
<keyword evidence="1" id="KW-0472">Membrane</keyword>
<keyword evidence="1" id="KW-0812">Transmembrane</keyword>
<evidence type="ECO:0000313" key="3">
    <source>
        <dbReference type="Proteomes" id="UP000215896"/>
    </source>
</evidence>
<evidence type="ECO:0008006" key="4">
    <source>
        <dbReference type="Google" id="ProtNLM"/>
    </source>
</evidence>
<dbReference type="OrthoDB" id="3738225at2"/>
<sequence length="161" mass="17826">MELVVEYRNGAMRRRVRRIERLTGSLAGVIALVGGALVLLNLDRLPGSRYLVTIAVLSPVLAVCCVLLLAGLLTPAYARVTAPEGIAWRLRRDGVVINRPAGPVRIPWDRVRIDSVLVRGVPVLQLGGDGVETAYPEEFLSHDEAQIMHYARRYSAKHRPR</sequence>
<dbReference type="EMBL" id="NMVO01000018">
    <property type="protein sequence ID" value="OYO08708.1"/>
    <property type="molecule type" value="Genomic_DNA"/>
</dbReference>
<evidence type="ECO:0000256" key="1">
    <source>
        <dbReference type="SAM" id="Phobius"/>
    </source>
</evidence>
<keyword evidence="1" id="KW-1133">Transmembrane helix</keyword>
<feature type="transmembrane region" description="Helical" evidence="1">
    <location>
        <begin position="22"/>
        <end position="42"/>
    </location>
</feature>
<dbReference type="RefSeq" id="WP_094406919.1">
    <property type="nucleotide sequence ID" value="NZ_NMVO01000018.1"/>
</dbReference>
<name>A0A255FYE0_9ACTN</name>
<protein>
    <recommendedName>
        <fullName evidence="4">PH domain-containing protein</fullName>
    </recommendedName>
</protein>
<reference evidence="2 3" key="1">
    <citation type="submission" date="2017-07" db="EMBL/GenBank/DDBJ databases">
        <title>Draft whole genome sequences of clinical Proprionibacteriaceae strains.</title>
        <authorList>
            <person name="Bernier A.-M."/>
            <person name="Bernard K."/>
            <person name="Domingo M.-C."/>
        </authorList>
    </citation>
    <scope>NUCLEOTIDE SEQUENCE [LARGE SCALE GENOMIC DNA]</scope>
    <source>
        <strain evidence="2 3">NML 030167</strain>
    </source>
</reference>
<accession>A0A255FYE0</accession>
<dbReference type="Proteomes" id="UP000215896">
    <property type="component" value="Unassembled WGS sequence"/>
</dbReference>
<keyword evidence="3" id="KW-1185">Reference proteome</keyword>
<proteinExistence type="predicted"/>
<gene>
    <name evidence="2" type="ORF">CGZ94_19555</name>
</gene>
<dbReference type="AlphaFoldDB" id="A0A255FYE0"/>